<feature type="region of interest" description="Disordered" evidence="1">
    <location>
        <begin position="18"/>
        <end position="49"/>
    </location>
</feature>
<proteinExistence type="predicted"/>
<keyword evidence="3" id="KW-1185">Reference proteome</keyword>
<name>A0AA96VK87_9EURY</name>
<protein>
    <submittedName>
        <fullName evidence="2">Uncharacterized protein</fullName>
    </submittedName>
</protein>
<evidence type="ECO:0000313" key="3">
    <source>
        <dbReference type="Proteomes" id="UP001302662"/>
    </source>
</evidence>
<feature type="compositionally biased region" description="Basic and acidic residues" evidence="1">
    <location>
        <begin position="20"/>
        <end position="49"/>
    </location>
</feature>
<dbReference type="Proteomes" id="UP001302662">
    <property type="component" value="Chromosome"/>
</dbReference>
<dbReference type="KEGG" id="mees:MmiEs2_00810"/>
<organism evidence="2 3">
    <name type="scientific">Methanimicrococcus stummii</name>
    <dbReference type="NCBI Taxonomy" id="3028294"/>
    <lineage>
        <taxon>Archaea</taxon>
        <taxon>Methanobacteriati</taxon>
        <taxon>Methanobacteriota</taxon>
        <taxon>Stenosarchaea group</taxon>
        <taxon>Methanomicrobia</taxon>
        <taxon>Methanosarcinales</taxon>
        <taxon>Methanosarcinaceae</taxon>
        <taxon>Methanimicrococcus</taxon>
    </lineage>
</organism>
<dbReference type="AlphaFoldDB" id="A0AA96VK87"/>
<gene>
    <name evidence="2" type="ORF">MmiEs2_00810</name>
</gene>
<sequence length="102" mass="11403">MGEFYKFLKKLCRSRAPRHFAGDKEGVPKAPLRTETDTNRKRKTDTNRKKEIEDKASILNYMDSGASIPRQESAFAIAALAAKTKANLAFFNSRSSTFKTGA</sequence>
<dbReference type="EMBL" id="CP131062">
    <property type="protein sequence ID" value="WNY27902.1"/>
    <property type="molecule type" value="Genomic_DNA"/>
</dbReference>
<evidence type="ECO:0000256" key="1">
    <source>
        <dbReference type="SAM" id="MobiDB-lite"/>
    </source>
</evidence>
<accession>A0AA96VK87</accession>
<reference evidence="2 3" key="1">
    <citation type="submission" date="2023-07" db="EMBL/GenBank/DDBJ databases">
        <title>Closed genome sequence of Methanimicrococcus sp. Es2.</title>
        <authorList>
            <person name="Protasov E."/>
            <person name="Platt K."/>
            <person name="Reeh H."/>
            <person name="Poehlein A."/>
            <person name="Daniel R."/>
            <person name="Brune A."/>
        </authorList>
    </citation>
    <scope>NUCLEOTIDE SEQUENCE [LARGE SCALE GENOMIC DNA]</scope>
    <source>
        <strain evidence="2 3">Es2</strain>
    </source>
</reference>
<evidence type="ECO:0000313" key="2">
    <source>
        <dbReference type="EMBL" id="WNY27902.1"/>
    </source>
</evidence>